<dbReference type="Gene3D" id="1.10.1750.10">
    <property type="match status" value="1"/>
</dbReference>
<dbReference type="GO" id="GO:0003688">
    <property type="term" value="F:DNA replication origin binding"/>
    <property type="evidence" value="ECO:0007669"/>
    <property type="project" value="TreeGrafter"/>
</dbReference>
<dbReference type="SMART" id="SM00760">
    <property type="entry name" value="Bac_DnaA_C"/>
    <property type="match status" value="1"/>
</dbReference>
<dbReference type="PANTHER" id="PTHR30050:SF5">
    <property type="entry name" value="DNAA REGULATORY INACTIVATOR HDA"/>
    <property type="match status" value="1"/>
</dbReference>
<dbReference type="EMBL" id="LR796139">
    <property type="protein sequence ID" value="CAB4120897.1"/>
    <property type="molecule type" value="Genomic_DNA"/>
</dbReference>
<dbReference type="GO" id="GO:0006270">
    <property type="term" value="P:DNA replication initiation"/>
    <property type="evidence" value="ECO:0007669"/>
    <property type="project" value="InterPro"/>
</dbReference>
<reference evidence="2" key="1">
    <citation type="submission" date="2020-04" db="EMBL/GenBank/DDBJ databases">
        <authorList>
            <person name="Chiriac C."/>
            <person name="Salcher M."/>
            <person name="Ghai R."/>
            <person name="Kavagutti S V."/>
        </authorList>
    </citation>
    <scope>NUCLEOTIDE SEQUENCE</scope>
</reference>
<organism evidence="2">
    <name type="scientific">uncultured Caudovirales phage</name>
    <dbReference type="NCBI Taxonomy" id="2100421"/>
    <lineage>
        <taxon>Viruses</taxon>
        <taxon>Duplodnaviria</taxon>
        <taxon>Heunggongvirae</taxon>
        <taxon>Uroviricota</taxon>
        <taxon>Caudoviricetes</taxon>
        <taxon>Peduoviridae</taxon>
        <taxon>Maltschvirus</taxon>
        <taxon>Maltschvirus maltsch</taxon>
    </lineage>
</organism>
<proteinExistence type="predicted"/>
<dbReference type="GO" id="GO:0006275">
    <property type="term" value="P:regulation of DNA replication"/>
    <property type="evidence" value="ECO:0007669"/>
    <property type="project" value="InterPro"/>
</dbReference>
<dbReference type="InterPro" id="IPR013159">
    <property type="entry name" value="DnaA_C"/>
</dbReference>
<dbReference type="PANTHER" id="PTHR30050">
    <property type="entry name" value="CHROMOSOMAL REPLICATION INITIATOR PROTEIN DNAA"/>
    <property type="match status" value="1"/>
</dbReference>
<dbReference type="CDD" id="cd06571">
    <property type="entry name" value="Bac_DnaA_C"/>
    <property type="match status" value="1"/>
</dbReference>
<protein>
    <submittedName>
        <fullName evidence="2">Chromosomal replication initiator, DnaA C-terminal</fullName>
    </submittedName>
</protein>
<dbReference type="SUPFAM" id="SSF48295">
    <property type="entry name" value="TrpR-like"/>
    <property type="match status" value="1"/>
</dbReference>
<dbReference type="Pfam" id="PF08299">
    <property type="entry name" value="Bac_DnaA_C"/>
    <property type="match status" value="1"/>
</dbReference>
<sequence length="99" mass="11417">MSIRFKTIVSAIEDTYDIPCNSIMSEERTKNIAEARMVAMYICRTLGGMTYVEIGEIFHRKHTTAMHACRFVKGMLKTKVFLQQYNALLKLIHRSSNVN</sequence>
<gene>
    <name evidence="2" type="ORF">UFOVP1_23</name>
</gene>
<feature type="domain" description="Chromosomal replication initiator DnaA C-terminal" evidence="1">
    <location>
        <begin position="4"/>
        <end position="72"/>
    </location>
</feature>
<dbReference type="GO" id="GO:0005524">
    <property type="term" value="F:ATP binding"/>
    <property type="evidence" value="ECO:0007669"/>
    <property type="project" value="InterPro"/>
</dbReference>
<name>A0A6J5KJ76_9CAUD</name>
<dbReference type="GO" id="GO:0005886">
    <property type="term" value="C:plasma membrane"/>
    <property type="evidence" value="ECO:0007669"/>
    <property type="project" value="TreeGrafter"/>
</dbReference>
<dbReference type="InterPro" id="IPR010921">
    <property type="entry name" value="Trp_repressor/repl_initiator"/>
</dbReference>
<evidence type="ECO:0000259" key="1">
    <source>
        <dbReference type="SMART" id="SM00760"/>
    </source>
</evidence>
<evidence type="ECO:0000313" key="2">
    <source>
        <dbReference type="EMBL" id="CAB4120897.1"/>
    </source>
</evidence>
<accession>A0A6J5KJ76</accession>